<evidence type="ECO:0000313" key="5">
    <source>
        <dbReference type="Proteomes" id="UP000626026"/>
    </source>
</evidence>
<dbReference type="Gene3D" id="3.40.710.10">
    <property type="entry name" value="DD-peptidase/beta-lactamase superfamily"/>
    <property type="match status" value="1"/>
</dbReference>
<reference evidence="4 5" key="1">
    <citation type="journal article" date="2013" name="Int. J. Syst. Evol. Microbiol.">
        <title>Roseomonas aerophila sp. nov., isolated from air.</title>
        <authorList>
            <person name="Kim S.J."/>
            <person name="Weon H.Y."/>
            <person name="Ahn J.H."/>
            <person name="Hong S.B."/>
            <person name="Seok S.J."/>
            <person name="Whang K.S."/>
            <person name="Kwon S.W."/>
        </authorList>
    </citation>
    <scope>NUCLEOTIDE SEQUENCE [LARGE SCALE GENOMIC DNA]</scope>
    <source>
        <strain evidence="4 5">NBRC 108923</strain>
    </source>
</reference>
<evidence type="ECO:0000313" key="4">
    <source>
        <dbReference type="EMBL" id="MBC9208080.1"/>
    </source>
</evidence>
<dbReference type="GO" id="GO:0016787">
    <property type="term" value="F:hydrolase activity"/>
    <property type="evidence" value="ECO:0007669"/>
    <property type="project" value="UniProtKB-KW"/>
</dbReference>
<dbReference type="InterPro" id="IPR021860">
    <property type="entry name" value="Peptidase_S12_Pab87-rel_C"/>
</dbReference>
<comment type="caution">
    <text evidence="4">The sequence shown here is derived from an EMBL/GenBank/DDBJ whole genome shotgun (WGS) entry which is preliminary data.</text>
</comment>
<dbReference type="InterPro" id="IPR001466">
    <property type="entry name" value="Beta-lactam-related"/>
</dbReference>
<feature type="domain" description="Beta-lactamase-related" evidence="2">
    <location>
        <begin position="52"/>
        <end position="376"/>
    </location>
</feature>
<proteinExistence type="predicted"/>
<evidence type="ECO:0000259" key="2">
    <source>
        <dbReference type="Pfam" id="PF00144"/>
    </source>
</evidence>
<dbReference type="Gene3D" id="2.40.128.600">
    <property type="match status" value="1"/>
</dbReference>
<evidence type="ECO:0000256" key="1">
    <source>
        <dbReference type="SAM" id="SignalP"/>
    </source>
</evidence>
<dbReference type="Proteomes" id="UP000626026">
    <property type="component" value="Unassembled WGS sequence"/>
</dbReference>
<evidence type="ECO:0000259" key="3">
    <source>
        <dbReference type="Pfam" id="PF11954"/>
    </source>
</evidence>
<keyword evidence="4" id="KW-0378">Hydrolase</keyword>
<dbReference type="PANTHER" id="PTHR46825:SF15">
    <property type="entry name" value="BETA-LACTAMASE-RELATED DOMAIN-CONTAINING PROTEIN"/>
    <property type="match status" value="1"/>
</dbReference>
<dbReference type="SUPFAM" id="SSF56601">
    <property type="entry name" value="beta-lactamase/transpeptidase-like"/>
    <property type="match status" value="1"/>
</dbReference>
<dbReference type="Pfam" id="PF00144">
    <property type="entry name" value="Beta-lactamase"/>
    <property type="match status" value="1"/>
</dbReference>
<feature type="domain" description="Peptidase S12 Pab87-related C-terminal" evidence="3">
    <location>
        <begin position="419"/>
        <end position="506"/>
    </location>
</feature>
<feature type="chain" id="PRO_5045556523" evidence="1">
    <location>
        <begin position="19"/>
        <end position="518"/>
    </location>
</feature>
<organism evidence="4 5">
    <name type="scientific">Teichococcus aerophilus</name>
    <dbReference type="NCBI Taxonomy" id="1224513"/>
    <lineage>
        <taxon>Bacteria</taxon>
        <taxon>Pseudomonadati</taxon>
        <taxon>Pseudomonadota</taxon>
        <taxon>Alphaproteobacteria</taxon>
        <taxon>Acetobacterales</taxon>
        <taxon>Roseomonadaceae</taxon>
        <taxon>Roseomonas</taxon>
    </lineage>
</organism>
<keyword evidence="1" id="KW-0732">Signal</keyword>
<dbReference type="InterPro" id="IPR012338">
    <property type="entry name" value="Beta-lactam/transpept-like"/>
</dbReference>
<dbReference type="InterPro" id="IPR050491">
    <property type="entry name" value="AmpC-like"/>
</dbReference>
<dbReference type="PANTHER" id="PTHR46825">
    <property type="entry name" value="D-ALANYL-D-ALANINE-CARBOXYPEPTIDASE/ENDOPEPTIDASE AMPH"/>
    <property type="match status" value="1"/>
</dbReference>
<gene>
    <name evidence="4" type="ORF">IBL26_14640</name>
</gene>
<feature type="signal peptide" evidence="1">
    <location>
        <begin position="1"/>
        <end position="18"/>
    </location>
</feature>
<dbReference type="Pfam" id="PF11954">
    <property type="entry name" value="DUF3471"/>
    <property type="match status" value="1"/>
</dbReference>
<accession>A0ABR7RN93</accession>
<sequence length="518" mass="53950">MPAVAVCCILGLAGAALAQPAEVQLGAAPPEDAVRLAPGGLERALASLPETVTGILRRSGVPGAAVAVVQGGRTVFSAGYGVRELGKAAAVEPGTVFQVASLSKPITATIVAAQVAAGVVSWDDLAARYLSGLRLSDPYVTAHATIGDFLAHRSGLPATIGDELEDLGYGRGDIIARLALVPLGPFRRSYHYANFGFTIGAEAVAAASGMGWDALAEQVLFRPLGMRATSTRHADFLARENRAVLHVWQDGRFQPLYDRDPDAQAPAGGVSSTVVDLAEWVKLLLRRDREGQQPRLTEAALLPALQPQASNSPPHSPAARPGFYGYGFNVGVRAGGRTAMGHSGAFLVGAGTSFQMVPSADLGIVVLTNGGPVGAAEAVTATFLDMVEFGAPVRDWFVAYHGVMGSMYDAVGDLAGATPPAAPQPAPPAESLAGRYDNAYFGRAEIVAAEAGVTLVLGPRGMRFPLAHWDGDVFALAATGENAPKGSLSSVRFVREGGRVTGFTIEFFNEQGMGRWRR</sequence>
<protein>
    <submittedName>
        <fullName evidence="4">Serine hydrolase</fullName>
    </submittedName>
</protein>
<dbReference type="EMBL" id="JACTVA010000026">
    <property type="protein sequence ID" value="MBC9208080.1"/>
    <property type="molecule type" value="Genomic_DNA"/>
</dbReference>
<name>A0ABR7RN93_9PROT</name>
<keyword evidence="5" id="KW-1185">Reference proteome</keyword>